<comment type="caution">
    <text evidence="1">The sequence shown here is derived from an EMBL/GenBank/DDBJ whole genome shotgun (WGS) entry which is preliminary data.</text>
</comment>
<evidence type="ECO:0000313" key="1">
    <source>
        <dbReference type="EMBL" id="EMI54973.1"/>
    </source>
</evidence>
<reference evidence="1 2" key="1">
    <citation type="journal article" date="2013" name="Mar. Genomics">
        <title>Expression of sulfatases in Rhodopirellula baltica and the diversity of sulfatases in the genus Rhodopirellula.</title>
        <authorList>
            <person name="Wegner C.E."/>
            <person name="Richter-Heitmann T."/>
            <person name="Klindworth A."/>
            <person name="Klockow C."/>
            <person name="Richter M."/>
            <person name="Achstetter T."/>
            <person name="Glockner F.O."/>
            <person name="Harder J."/>
        </authorList>
    </citation>
    <scope>NUCLEOTIDE SEQUENCE [LARGE SCALE GENOMIC DNA]</scope>
    <source>
        <strain evidence="1 2">SM41</strain>
    </source>
</reference>
<organism evidence="1 2">
    <name type="scientific">Rhodopirellula sallentina SM41</name>
    <dbReference type="NCBI Taxonomy" id="1263870"/>
    <lineage>
        <taxon>Bacteria</taxon>
        <taxon>Pseudomonadati</taxon>
        <taxon>Planctomycetota</taxon>
        <taxon>Planctomycetia</taxon>
        <taxon>Pirellulales</taxon>
        <taxon>Pirellulaceae</taxon>
        <taxon>Rhodopirellula</taxon>
    </lineage>
</organism>
<accession>M5UG34</accession>
<keyword evidence="2" id="KW-1185">Reference proteome</keyword>
<sequence length="56" mass="6137">MPDGELAEISLSSAWIGSELDNATREHQKNIFIGVGECDFFILLILACLGEQRVGE</sequence>
<name>M5UG34_9BACT</name>
<dbReference type="Proteomes" id="UP000011885">
    <property type="component" value="Unassembled WGS sequence"/>
</dbReference>
<proteinExistence type="predicted"/>
<dbReference type="EMBL" id="ANOH01000238">
    <property type="protein sequence ID" value="EMI54973.1"/>
    <property type="molecule type" value="Genomic_DNA"/>
</dbReference>
<gene>
    <name evidence="1" type="ORF">RSSM_03583</name>
</gene>
<evidence type="ECO:0000313" key="2">
    <source>
        <dbReference type="Proteomes" id="UP000011885"/>
    </source>
</evidence>
<dbReference type="PATRIC" id="fig|1263870.3.peg.3806"/>
<protein>
    <submittedName>
        <fullName evidence="1">Uncharacterized protein</fullName>
    </submittedName>
</protein>
<dbReference type="AlphaFoldDB" id="M5UG34"/>